<evidence type="ECO:0000313" key="2">
    <source>
        <dbReference type="EMBL" id="ABK78416.1"/>
    </source>
</evidence>
<protein>
    <submittedName>
        <fullName evidence="2">Mn2 and Fe2 transporter of the NRAMP family</fullName>
    </submittedName>
</protein>
<dbReference type="EMBL" id="DP000238">
    <property type="protein sequence ID" value="ABK78416.1"/>
    <property type="molecule type" value="Genomic_DNA"/>
</dbReference>
<organism evidence="2 3">
    <name type="scientific">Cenarchaeum symbiosum (strain A)</name>
    <dbReference type="NCBI Taxonomy" id="414004"/>
    <lineage>
        <taxon>Archaea</taxon>
        <taxon>Nitrososphaerota</taxon>
        <taxon>Candidatus Cenarchaeales</taxon>
        <taxon>Candidatus Cenarchaeaceae</taxon>
        <taxon>Candidatus Cenarchaeum</taxon>
    </lineage>
</organism>
<name>A0RYJ9_CENSY</name>
<evidence type="ECO:0000313" key="3">
    <source>
        <dbReference type="Proteomes" id="UP000000758"/>
    </source>
</evidence>
<gene>
    <name evidence="2" type="ordered locus">CENSYa_1806</name>
</gene>
<dbReference type="EnsemblBacteria" id="ABK78416">
    <property type="protein sequence ID" value="ABK78416"/>
    <property type="gene ID" value="CENSYa_1806"/>
</dbReference>
<dbReference type="STRING" id="414004.CENSYa_1806"/>
<evidence type="ECO:0000256" key="1">
    <source>
        <dbReference type="SAM" id="Phobius"/>
    </source>
</evidence>
<feature type="transmembrane region" description="Helical" evidence="1">
    <location>
        <begin position="34"/>
        <end position="52"/>
    </location>
</feature>
<dbReference type="PATRIC" id="fig|414004.10.peg.1648"/>
<feature type="transmembrane region" description="Helical" evidence="1">
    <location>
        <begin position="121"/>
        <end position="141"/>
    </location>
</feature>
<proteinExistence type="predicted"/>
<keyword evidence="1" id="KW-0812">Transmembrane</keyword>
<keyword evidence="1" id="KW-0472">Membrane</keyword>
<keyword evidence="3" id="KW-1185">Reference proteome</keyword>
<sequence>MKDKIHRYAMTLGPGALFASAAIGASHLVQSTRAGAEFGLVMIIFVVLANMFKYPFFEFSTRYTSGTGISIINGYGLLGRRYLALYFGATVASMFFVTAAVGVVTSGLLENLLRVEFLGEWSLPILFVVCVAILIIGRYSVLDSLIKMIGAVLLISTVLALAAALWNGPIEAAPGFEVPGLFTQVGIFFLIALMGWMPMPLDLSSWQGLWAIERIKQTSFRPRMYEALVDFGVGYVAAGVIAVFFIILGAYMFHGIGEGLPDDSASFAGKLVELYTSTIGEWSGVVMSASVFSVMFGTVIAVLDGYTRVLAHTARLLIGKRSRSAGLTRPMYTLVVAMLAGGALLVAIQFSDSLSELVDFATSVSFVIAPLVAVLNFRLVTGRYLQKKMQPPAWLKTLAYAGIVFLTGSAVIFLLLKAGLPLWGVN</sequence>
<dbReference type="Proteomes" id="UP000000758">
    <property type="component" value="Chromosome"/>
</dbReference>
<feature type="transmembrane region" description="Helical" evidence="1">
    <location>
        <begin position="148"/>
        <end position="166"/>
    </location>
</feature>
<dbReference type="AlphaFoldDB" id="A0RYJ9"/>
<feature type="transmembrane region" description="Helical" evidence="1">
    <location>
        <begin position="227"/>
        <end position="253"/>
    </location>
</feature>
<reference evidence="2 3" key="1">
    <citation type="journal article" date="2006" name="Proc. Natl. Acad. Sci. U.S.A.">
        <title>Genomic analysis of the uncultivated marine crenarchaeote Cenarchaeum symbiosum.</title>
        <authorList>
            <person name="Hallam S.J."/>
            <person name="Konstantinidis K.T."/>
            <person name="Putnam N."/>
            <person name="Schleper C."/>
            <person name="Watanabe Y."/>
            <person name="Sugahara J."/>
            <person name="Preston C."/>
            <person name="de la Torre J."/>
            <person name="Richardson P.M."/>
            <person name="DeLong E.F."/>
        </authorList>
    </citation>
    <scope>NUCLEOTIDE SEQUENCE [LARGE SCALE GENOMIC DNA]</scope>
    <source>
        <strain evidence="3">A</strain>
    </source>
</reference>
<dbReference type="KEGG" id="csy:CENSYa_1806"/>
<accession>A0RYJ9</accession>
<feature type="transmembrane region" description="Helical" evidence="1">
    <location>
        <begin position="186"/>
        <end position="206"/>
    </location>
</feature>
<feature type="transmembrane region" description="Helical" evidence="1">
    <location>
        <begin position="83"/>
        <end position="109"/>
    </location>
</feature>
<feature type="transmembrane region" description="Helical" evidence="1">
    <location>
        <begin position="398"/>
        <end position="416"/>
    </location>
</feature>
<feature type="transmembrane region" description="Helical" evidence="1">
    <location>
        <begin position="285"/>
        <end position="310"/>
    </location>
</feature>
<feature type="transmembrane region" description="Helical" evidence="1">
    <location>
        <begin position="331"/>
        <end position="351"/>
    </location>
</feature>
<dbReference type="HOGENOM" id="CLU_640842_0_0_2"/>
<keyword evidence="1" id="KW-1133">Transmembrane helix</keyword>
<feature type="transmembrane region" description="Helical" evidence="1">
    <location>
        <begin position="357"/>
        <end position="377"/>
    </location>
</feature>